<feature type="region of interest" description="Disordered" evidence="1">
    <location>
        <begin position="1"/>
        <end position="25"/>
    </location>
</feature>
<name>A0AAV7FXE3_DENCH</name>
<gene>
    <name evidence="2" type="ORF">IEQ34_021810</name>
</gene>
<organism evidence="2 3">
    <name type="scientific">Dendrobium chrysotoxum</name>
    <name type="common">Orchid</name>
    <dbReference type="NCBI Taxonomy" id="161865"/>
    <lineage>
        <taxon>Eukaryota</taxon>
        <taxon>Viridiplantae</taxon>
        <taxon>Streptophyta</taxon>
        <taxon>Embryophyta</taxon>
        <taxon>Tracheophyta</taxon>
        <taxon>Spermatophyta</taxon>
        <taxon>Magnoliopsida</taxon>
        <taxon>Liliopsida</taxon>
        <taxon>Asparagales</taxon>
        <taxon>Orchidaceae</taxon>
        <taxon>Epidendroideae</taxon>
        <taxon>Malaxideae</taxon>
        <taxon>Dendrobiinae</taxon>
        <taxon>Dendrobium</taxon>
    </lineage>
</organism>
<comment type="caution">
    <text evidence="2">The sequence shown here is derived from an EMBL/GenBank/DDBJ whole genome shotgun (WGS) entry which is preliminary data.</text>
</comment>
<evidence type="ECO:0000256" key="1">
    <source>
        <dbReference type="SAM" id="MobiDB-lite"/>
    </source>
</evidence>
<protein>
    <submittedName>
        <fullName evidence="2">Uncharacterized protein</fullName>
    </submittedName>
</protein>
<accession>A0AAV7FXE3</accession>
<reference evidence="2 3" key="1">
    <citation type="journal article" date="2021" name="Hortic Res">
        <title>Chromosome-scale assembly of the Dendrobium chrysotoxum genome enhances the understanding of orchid evolution.</title>
        <authorList>
            <person name="Zhang Y."/>
            <person name="Zhang G.Q."/>
            <person name="Zhang D."/>
            <person name="Liu X.D."/>
            <person name="Xu X.Y."/>
            <person name="Sun W.H."/>
            <person name="Yu X."/>
            <person name="Zhu X."/>
            <person name="Wang Z.W."/>
            <person name="Zhao X."/>
            <person name="Zhong W.Y."/>
            <person name="Chen H."/>
            <person name="Yin W.L."/>
            <person name="Huang T."/>
            <person name="Niu S.C."/>
            <person name="Liu Z.J."/>
        </authorList>
    </citation>
    <scope>NUCLEOTIDE SEQUENCE [LARGE SCALE GENOMIC DNA]</scope>
    <source>
        <strain evidence="2">Lindl</strain>
    </source>
</reference>
<proteinExistence type="predicted"/>
<feature type="compositionally biased region" description="Basic and acidic residues" evidence="1">
    <location>
        <begin position="1"/>
        <end position="11"/>
    </location>
</feature>
<dbReference type="EMBL" id="JAGFBR010000019">
    <property type="protein sequence ID" value="KAH0448010.1"/>
    <property type="molecule type" value="Genomic_DNA"/>
</dbReference>
<evidence type="ECO:0000313" key="3">
    <source>
        <dbReference type="Proteomes" id="UP000775213"/>
    </source>
</evidence>
<evidence type="ECO:0000313" key="2">
    <source>
        <dbReference type="EMBL" id="KAH0448010.1"/>
    </source>
</evidence>
<sequence>MHGHGDNECFRLHPHLRKEKVPSKQPQENVVIFDDHEHVIPNYVEVEGNTLKMLANIEEPIEASSVHTEPSLVIIDVSSFAEGNNFSNTSIVVNKCENMDEQMLAITSTQNNVISIPTTLCVINKNLLDMEFIMTNNNCINIISFQSVVNDQDNMMKINAGSDISSKGNVGIGNSLEQGELVIIVKENEELGMNSKESVKDGVKFEEGLQNDSKLPSNSHYHSDAFTDTEDMAYFAKCFAKDDNDTSYIKFHNRRGRKNKNFSL</sequence>
<dbReference type="Proteomes" id="UP000775213">
    <property type="component" value="Unassembled WGS sequence"/>
</dbReference>
<keyword evidence="3" id="KW-1185">Reference proteome</keyword>
<dbReference type="AlphaFoldDB" id="A0AAV7FXE3"/>